<dbReference type="AlphaFoldDB" id="A0A0G0AYN4"/>
<keyword evidence="2" id="KW-0378">Hydrolase</keyword>
<feature type="domain" description="Homing endonuclease LAGLIDADG" evidence="1">
    <location>
        <begin position="156"/>
        <end position="236"/>
    </location>
</feature>
<dbReference type="GO" id="GO:0004519">
    <property type="term" value="F:endonuclease activity"/>
    <property type="evidence" value="ECO:0007669"/>
    <property type="project" value="UniProtKB-KW"/>
</dbReference>
<keyword evidence="2" id="KW-0255">Endonuclease</keyword>
<keyword evidence="2" id="KW-0540">Nuclease</keyword>
<proteinExistence type="predicted"/>
<reference evidence="2 3" key="1">
    <citation type="journal article" date="2015" name="Nature">
        <title>rRNA introns, odd ribosomes, and small enigmatic genomes across a large radiation of phyla.</title>
        <authorList>
            <person name="Brown C.T."/>
            <person name="Hug L.A."/>
            <person name="Thomas B.C."/>
            <person name="Sharon I."/>
            <person name="Castelle C.J."/>
            <person name="Singh A."/>
            <person name="Wilkins M.J."/>
            <person name="Williams K.H."/>
            <person name="Banfield J.F."/>
        </authorList>
    </citation>
    <scope>NUCLEOTIDE SEQUENCE [LARGE SCALE GENOMIC DNA]</scope>
</reference>
<dbReference type="EMBL" id="LBOI01000007">
    <property type="protein sequence ID" value="KKP31635.1"/>
    <property type="molecule type" value="Genomic_DNA"/>
</dbReference>
<dbReference type="InterPro" id="IPR004860">
    <property type="entry name" value="LAGLIDADG_dom"/>
</dbReference>
<sequence length="280" mass="32190">MPKLNTENVLSAVNQQGRSRKRNPQRLYVEYPSKNVISNIEATLLGILYTDGCLSRKSKNAWRFYLSNTSYEIIQIFKNCMIKLFGLNTKRIRISKYVVNGKPFYKAIVDSASSGEFLNSKYGTFRTLAYKSVDGKVIYPSTKLPFNKNSNRKIICKFLKTAFSCDGGINLYVAKSKFGYKFLIRNAYLACKHPQLQIDYHKLLKVLGIKSKIFEKDGKILIQGRNELNKFSKKVGFLKRVKITQNSKFWQGAEKEKVLNLALNSYNNPRKIINLSKFKG</sequence>
<organism evidence="2 3">
    <name type="scientific">Candidatus Woesebacteria bacterium GW2011_GWC2_31_9</name>
    <dbReference type="NCBI Taxonomy" id="1618586"/>
    <lineage>
        <taxon>Bacteria</taxon>
        <taxon>Candidatus Woeseibacteriota</taxon>
    </lineage>
</organism>
<dbReference type="Pfam" id="PF14528">
    <property type="entry name" value="LAGLIDADG_3"/>
    <property type="match status" value="1"/>
</dbReference>
<evidence type="ECO:0000313" key="2">
    <source>
        <dbReference type="EMBL" id="KKP31635.1"/>
    </source>
</evidence>
<accession>A0A0G0AYN4</accession>
<dbReference type="Proteomes" id="UP000034803">
    <property type="component" value="Unassembled WGS sequence"/>
</dbReference>
<comment type="caution">
    <text evidence="2">The sequence shown here is derived from an EMBL/GenBank/DDBJ whole genome shotgun (WGS) entry which is preliminary data.</text>
</comment>
<evidence type="ECO:0000313" key="3">
    <source>
        <dbReference type="Proteomes" id="UP000034803"/>
    </source>
</evidence>
<evidence type="ECO:0000259" key="1">
    <source>
        <dbReference type="Pfam" id="PF14528"/>
    </source>
</evidence>
<protein>
    <submittedName>
        <fullName evidence="2">LAGLIDADG homing endonuclease</fullName>
    </submittedName>
</protein>
<name>A0A0G0AYN4_9BACT</name>
<gene>
    <name evidence="2" type="ORF">UR21_C0007G0053</name>
</gene>
<dbReference type="Gene3D" id="3.10.28.10">
    <property type="entry name" value="Homing endonucleases"/>
    <property type="match status" value="1"/>
</dbReference>
<dbReference type="InterPro" id="IPR027434">
    <property type="entry name" value="Homing_endonucl"/>
</dbReference>